<dbReference type="Proteomes" id="UP000887116">
    <property type="component" value="Unassembled WGS sequence"/>
</dbReference>
<comment type="caution">
    <text evidence="1">The sequence shown here is derived from an EMBL/GenBank/DDBJ whole genome shotgun (WGS) entry which is preliminary data.</text>
</comment>
<protein>
    <submittedName>
        <fullName evidence="1">Uncharacterized protein</fullName>
    </submittedName>
</protein>
<proteinExistence type="predicted"/>
<sequence>MNIDTIKATHTKTMYDNFPSFKYKNKSEKNASLPVNAIHCTIKLGHCAPQMATLRMPVSCFLPRRCRIPSSRVDSSVANSCRLFPRNVCAADHQQRNFLR</sequence>
<evidence type="ECO:0000313" key="1">
    <source>
        <dbReference type="EMBL" id="GFQ96057.1"/>
    </source>
</evidence>
<dbReference type="AlphaFoldDB" id="A0A8X6G5E1"/>
<reference evidence="1" key="1">
    <citation type="submission" date="2020-07" db="EMBL/GenBank/DDBJ databases">
        <title>Multicomponent nature underlies the extraordinary mechanical properties of spider dragline silk.</title>
        <authorList>
            <person name="Kono N."/>
            <person name="Nakamura H."/>
            <person name="Mori M."/>
            <person name="Yoshida Y."/>
            <person name="Ohtoshi R."/>
            <person name="Malay A.D."/>
            <person name="Moran D.A.P."/>
            <person name="Tomita M."/>
            <person name="Numata K."/>
            <person name="Arakawa K."/>
        </authorList>
    </citation>
    <scope>NUCLEOTIDE SEQUENCE</scope>
</reference>
<evidence type="ECO:0000313" key="2">
    <source>
        <dbReference type="Proteomes" id="UP000887116"/>
    </source>
</evidence>
<accession>A0A8X6G5E1</accession>
<organism evidence="1 2">
    <name type="scientific">Trichonephila clavata</name>
    <name type="common">Joro spider</name>
    <name type="synonym">Nephila clavata</name>
    <dbReference type="NCBI Taxonomy" id="2740835"/>
    <lineage>
        <taxon>Eukaryota</taxon>
        <taxon>Metazoa</taxon>
        <taxon>Ecdysozoa</taxon>
        <taxon>Arthropoda</taxon>
        <taxon>Chelicerata</taxon>
        <taxon>Arachnida</taxon>
        <taxon>Araneae</taxon>
        <taxon>Araneomorphae</taxon>
        <taxon>Entelegynae</taxon>
        <taxon>Araneoidea</taxon>
        <taxon>Nephilidae</taxon>
        <taxon>Trichonephila</taxon>
    </lineage>
</organism>
<keyword evidence="2" id="KW-1185">Reference proteome</keyword>
<name>A0A8X6G5E1_TRICU</name>
<gene>
    <name evidence="1" type="ORF">TNCT_649911</name>
</gene>
<dbReference type="EMBL" id="BMAO01014616">
    <property type="protein sequence ID" value="GFQ96057.1"/>
    <property type="molecule type" value="Genomic_DNA"/>
</dbReference>